<dbReference type="PANTHER" id="PTHR22650:SF6">
    <property type="entry name" value="PLATELET GLYCOPROTEIN IX"/>
    <property type="match status" value="1"/>
</dbReference>
<comment type="caution">
    <text evidence="15">The sequence shown here is derived from an EMBL/GenBank/DDBJ whole genome shotgun (WGS) entry which is preliminary data.</text>
</comment>
<evidence type="ECO:0000256" key="3">
    <source>
        <dbReference type="ARBA" id="ARBA00022692"/>
    </source>
</evidence>
<evidence type="ECO:0000256" key="11">
    <source>
        <dbReference type="SAM" id="Phobius"/>
    </source>
</evidence>
<feature type="non-terminal residue" evidence="15">
    <location>
        <position position="195"/>
    </location>
</feature>
<comment type="subcellular location">
    <subcellularLocation>
        <location evidence="1">Membrane</location>
        <topology evidence="1">Single-pass type I membrane protein</topology>
    </subcellularLocation>
</comment>
<feature type="chain" id="PRO_5029656219" evidence="12">
    <location>
        <begin position="19"/>
        <end position="195"/>
    </location>
</feature>
<proteinExistence type="predicted"/>
<feature type="domain" description="LRRCT" evidence="14">
    <location>
        <begin position="87"/>
        <end position="138"/>
    </location>
</feature>
<evidence type="ECO:0000256" key="1">
    <source>
        <dbReference type="ARBA" id="ARBA00004479"/>
    </source>
</evidence>
<evidence type="ECO:0000256" key="10">
    <source>
        <dbReference type="ARBA" id="ARBA00023157"/>
    </source>
</evidence>
<evidence type="ECO:0000256" key="8">
    <source>
        <dbReference type="ARBA" id="ARBA00023084"/>
    </source>
</evidence>
<evidence type="ECO:0000256" key="6">
    <source>
        <dbReference type="ARBA" id="ARBA00022889"/>
    </source>
</evidence>
<evidence type="ECO:0000256" key="2">
    <source>
        <dbReference type="ARBA" id="ARBA00022614"/>
    </source>
</evidence>
<evidence type="ECO:0000256" key="5">
    <source>
        <dbReference type="ARBA" id="ARBA00022729"/>
    </source>
</evidence>
<keyword evidence="5 12" id="KW-0732">Signal</keyword>
<dbReference type="InterPro" id="IPR052313">
    <property type="entry name" value="GPIb-IX-V_Complex"/>
</dbReference>
<gene>
    <name evidence="15" type="primary">Gp9</name>
    <name evidence="15" type="ORF">RHIDAH_R10170</name>
</gene>
<dbReference type="Gene3D" id="3.80.10.10">
    <property type="entry name" value="Ribonuclease Inhibitor"/>
    <property type="match status" value="1"/>
</dbReference>
<evidence type="ECO:0000259" key="14">
    <source>
        <dbReference type="SMART" id="SM00082"/>
    </source>
</evidence>
<dbReference type="Pfam" id="PF01463">
    <property type="entry name" value="LRRCT"/>
    <property type="match status" value="1"/>
</dbReference>
<reference evidence="15 16" key="1">
    <citation type="submission" date="2019-09" db="EMBL/GenBank/DDBJ databases">
        <title>Bird 10,000 Genomes (B10K) Project - Family phase.</title>
        <authorList>
            <person name="Zhang G."/>
        </authorList>
    </citation>
    <scope>NUCLEOTIDE SEQUENCE [LARGE SCALE GENOMIC DNA]</scope>
    <source>
        <strain evidence="15">B10K-DU-001-49</strain>
        <tissue evidence="15">Muscle</tissue>
    </source>
</reference>
<dbReference type="SMART" id="SM00013">
    <property type="entry name" value="LRRNT"/>
    <property type="match status" value="1"/>
</dbReference>
<organism evidence="15 16">
    <name type="scientific">Rhipidura dahli</name>
    <dbReference type="NCBI Taxonomy" id="667186"/>
    <lineage>
        <taxon>Eukaryota</taxon>
        <taxon>Metazoa</taxon>
        <taxon>Chordata</taxon>
        <taxon>Craniata</taxon>
        <taxon>Vertebrata</taxon>
        <taxon>Euteleostomi</taxon>
        <taxon>Archelosauria</taxon>
        <taxon>Archosauria</taxon>
        <taxon>Dinosauria</taxon>
        <taxon>Saurischia</taxon>
        <taxon>Theropoda</taxon>
        <taxon>Coelurosauria</taxon>
        <taxon>Aves</taxon>
        <taxon>Neognathae</taxon>
        <taxon>Neoaves</taxon>
        <taxon>Telluraves</taxon>
        <taxon>Australaves</taxon>
        <taxon>Passeriformes</taxon>
        <taxon>Rhipiduridae</taxon>
        <taxon>Rhipidura</taxon>
    </lineage>
</organism>
<dbReference type="InterPro" id="IPR000372">
    <property type="entry name" value="LRRNT"/>
</dbReference>
<sequence>AVLGCAPWVLLLLRGLQAEQCPSPCSCTSLGEARGTRVDCGSRGLRALPELPLLTRSLNLHNNSLSSVPAGALDSLGHLQELELGDNPWHCDCRLLYLKLWLEDFAAPALGRLRCASPAHLSNKPLGQLTGNELGACKTLLPTKCLQFFWRDLILIAGVIITLVLVALALKFSKKLVCQVTLGGRRCRSRISKTH</sequence>
<dbReference type="Proteomes" id="UP000561178">
    <property type="component" value="Unassembled WGS sequence"/>
</dbReference>
<dbReference type="Pfam" id="PF01462">
    <property type="entry name" value="LRRNT"/>
    <property type="match status" value="1"/>
</dbReference>
<keyword evidence="9 11" id="KW-0472">Membrane</keyword>
<keyword evidence="10" id="KW-1015">Disulfide bond</keyword>
<keyword evidence="7 11" id="KW-1133">Transmembrane helix</keyword>
<dbReference type="InterPro" id="IPR032675">
    <property type="entry name" value="LRR_dom_sf"/>
</dbReference>
<dbReference type="EMBL" id="VXAC01007035">
    <property type="protein sequence ID" value="NXI86300.1"/>
    <property type="molecule type" value="Genomic_DNA"/>
</dbReference>
<keyword evidence="3 11" id="KW-0812">Transmembrane</keyword>
<dbReference type="GO" id="GO:0007596">
    <property type="term" value="P:blood coagulation"/>
    <property type="evidence" value="ECO:0007669"/>
    <property type="project" value="UniProtKB-KW"/>
</dbReference>
<evidence type="ECO:0000313" key="15">
    <source>
        <dbReference type="EMBL" id="NXI86300.1"/>
    </source>
</evidence>
<dbReference type="SUPFAM" id="SSF52058">
    <property type="entry name" value="L domain-like"/>
    <property type="match status" value="1"/>
</dbReference>
<protein>
    <submittedName>
        <fullName evidence="15">GPIX protein</fullName>
    </submittedName>
</protein>
<feature type="signal peptide" evidence="12">
    <location>
        <begin position="1"/>
        <end position="18"/>
    </location>
</feature>
<evidence type="ECO:0000259" key="13">
    <source>
        <dbReference type="SMART" id="SM00013"/>
    </source>
</evidence>
<dbReference type="SMART" id="SM00082">
    <property type="entry name" value="LRRCT"/>
    <property type="match status" value="1"/>
</dbReference>
<dbReference type="AlphaFoldDB" id="A0A7K9WMY5"/>
<evidence type="ECO:0000256" key="7">
    <source>
        <dbReference type="ARBA" id="ARBA00022989"/>
    </source>
</evidence>
<name>A0A7K9WMY5_9PASS</name>
<keyword evidence="2" id="KW-0433">Leucine-rich repeat</keyword>
<feature type="domain" description="LRRNT" evidence="13">
    <location>
        <begin position="20"/>
        <end position="57"/>
    </location>
</feature>
<evidence type="ECO:0000256" key="4">
    <source>
        <dbReference type="ARBA" id="ARBA00022696"/>
    </source>
</evidence>
<keyword evidence="4" id="KW-0356">Hemostasis</keyword>
<keyword evidence="8" id="KW-0094">Blood coagulation</keyword>
<feature type="transmembrane region" description="Helical" evidence="11">
    <location>
        <begin position="148"/>
        <end position="170"/>
    </location>
</feature>
<evidence type="ECO:0000256" key="9">
    <source>
        <dbReference type="ARBA" id="ARBA00023136"/>
    </source>
</evidence>
<feature type="non-terminal residue" evidence="15">
    <location>
        <position position="1"/>
    </location>
</feature>
<dbReference type="GO" id="GO:0007155">
    <property type="term" value="P:cell adhesion"/>
    <property type="evidence" value="ECO:0007669"/>
    <property type="project" value="UniProtKB-KW"/>
</dbReference>
<evidence type="ECO:0000256" key="12">
    <source>
        <dbReference type="SAM" id="SignalP"/>
    </source>
</evidence>
<dbReference type="PANTHER" id="PTHR22650">
    <property type="entry name" value="GLYCOPROTEIN IB BETA"/>
    <property type="match status" value="1"/>
</dbReference>
<evidence type="ECO:0000313" key="16">
    <source>
        <dbReference type="Proteomes" id="UP000561178"/>
    </source>
</evidence>
<keyword evidence="16" id="KW-1185">Reference proteome</keyword>
<dbReference type="InterPro" id="IPR000483">
    <property type="entry name" value="Cys-rich_flank_reg_C"/>
</dbReference>
<keyword evidence="6" id="KW-0130">Cell adhesion</keyword>
<dbReference type="GO" id="GO:0016020">
    <property type="term" value="C:membrane"/>
    <property type="evidence" value="ECO:0007669"/>
    <property type="project" value="UniProtKB-SubCell"/>
</dbReference>
<accession>A0A7K9WMY5</accession>